<dbReference type="PANTHER" id="PTHR37809:SF1">
    <property type="entry name" value="RIBOSOMAL PROTEIN S12 METHYLTHIOTRANSFERASE ACCESSORY FACTOR YCAO"/>
    <property type="match status" value="1"/>
</dbReference>
<name>A0A225CJ73_9MICO</name>
<dbReference type="Pfam" id="PF02624">
    <property type="entry name" value="YcaO"/>
    <property type="match status" value="1"/>
</dbReference>
<dbReference type="EMBL" id="MZMQ01000001">
    <property type="protein sequence ID" value="OQJ63785.1"/>
    <property type="molecule type" value="Genomic_DNA"/>
</dbReference>
<evidence type="ECO:0000259" key="1">
    <source>
        <dbReference type="PROSITE" id="PS51664"/>
    </source>
</evidence>
<dbReference type="Proteomes" id="UP000215316">
    <property type="component" value="Unassembled WGS sequence"/>
</dbReference>
<dbReference type="InterPro" id="IPR003776">
    <property type="entry name" value="YcaO-like_dom"/>
</dbReference>
<sequence>MSVHDLVDARTGLLTSLARQPADPRLPFAWVGHGATVSRADRFAPWRADGFGFGASSGDPVPARLAACGEAVERYCGNAVPERLMRASHAALTARGLRAVDPDDLALYSPAQHAAPGFPFRPFTRRDEVLWTEGTDLHDGGPVLVPASLAWLDFVHGARADEVPRHSLAYSGIAAGADRRMAERNALEELWERDACAIWWASGASTRALDDGGRITGALGWADDATTPPVRVRLLEVPSESPAPVVAAFLEEEHADGSRLVAFGSACRSTPEHAATKALVEALGLLQLTRQLVDPASEVWRAVRAGGIEEHVFLPYREDRRYLDDVGPGYARLTDLPPVAQLHLDPRRNGAHLDRLRPTATAPLDDLPRIDAADPTPVHLEALARLGMRAVSVDLTTPDVRLAGLEVVRVVVPGLVGNGPPAYPLRGSARHLDVPRRLGFDRIPATADDLVADPIPLA</sequence>
<protein>
    <recommendedName>
        <fullName evidence="1">YcaO domain-containing protein</fullName>
    </recommendedName>
</protein>
<proteinExistence type="predicted"/>
<keyword evidence="3" id="KW-1185">Reference proteome</keyword>
<feature type="domain" description="YcaO" evidence="1">
    <location>
        <begin position="52"/>
        <end position="458"/>
    </location>
</feature>
<dbReference type="Gene3D" id="3.30.40.250">
    <property type="match status" value="1"/>
</dbReference>
<evidence type="ECO:0000313" key="2">
    <source>
        <dbReference type="EMBL" id="OQJ63785.1"/>
    </source>
</evidence>
<dbReference type="AlphaFoldDB" id="A0A225CJ73"/>
<dbReference type="PROSITE" id="PS51664">
    <property type="entry name" value="YCAO"/>
    <property type="match status" value="1"/>
</dbReference>
<dbReference type="NCBIfam" id="TIGR03604">
    <property type="entry name" value="TOMM_cyclo_SagD"/>
    <property type="match status" value="1"/>
</dbReference>
<dbReference type="Gene3D" id="3.30.160.660">
    <property type="match status" value="1"/>
</dbReference>
<dbReference type="PANTHER" id="PTHR37809">
    <property type="entry name" value="RIBOSOMAL PROTEIN S12 METHYLTHIOTRANSFERASE ACCESSORY FACTOR YCAO"/>
    <property type="match status" value="1"/>
</dbReference>
<comment type="caution">
    <text evidence="2">The sequence shown here is derived from an EMBL/GenBank/DDBJ whole genome shotgun (WGS) entry which is preliminary data.</text>
</comment>
<dbReference type="InterPro" id="IPR027624">
    <property type="entry name" value="TOMM_cyclo_SagD"/>
</dbReference>
<organism evidence="2 3">
    <name type="scientific">Clavibacter tessellarius</name>
    <dbReference type="NCBI Taxonomy" id="31965"/>
    <lineage>
        <taxon>Bacteria</taxon>
        <taxon>Bacillati</taxon>
        <taxon>Actinomycetota</taxon>
        <taxon>Actinomycetes</taxon>
        <taxon>Micrococcales</taxon>
        <taxon>Microbacteriaceae</taxon>
        <taxon>Clavibacter</taxon>
    </lineage>
</organism>
<dbReference type="OrthoDB" id="2379922at2"/>
<gene>
    <name evidence="2" type="ORF">B5P24_12675</name>
</gene>
<dbReference type="RefSeq" id="WP_094130182.1">
    <property type="nucleotide sequence ID" value="NZ_CP040788.1"/>
</dbReference>
<accession>A0A225CJ73</accession>
<reference evidence="2" key="1">
    <citation type="submission" date="2017-08" db="EMBL/GenBank/DDBJ databases">
        <title>Genomes of multiple Clavibacter strains from different subspecies.</title>
        <authorList>
            <person name="Yuan X.-K."/>
            <person name="Li X.-S."/>
            <person name="Nie J."/>
            <person name="De Boer S.H."/>
        </authorList>
    </citation>
    <scope>NUCLEOTIDE SEQUENCE [LARGE SCALE GENOMIC DNA]</scope>
    <source>
        <strain evidence="2">ATCC 33566</strain>
    </source>
</reference>
<dbReference type="Gene3D" id="3.30.1330.230">
    <property type="match status" value="1"/>
</dbReference>
<evidence type="ECO:0000313" key="3">
    <source>
        <dbReference type="Proteomes" id="UP000215316"/>
    </source>
</evidence>